<dbReference type="AlphaFoldDB" id="A0A6L9S6U5"/>
<dbReference type="InterPro" id="IPR001867">
    <property type="entry name" value="OmpR/PhoB-type_DNA-bd"/>
</dbReference>
<dbReference type="Gene3D" id="1.10.10.10">
    <property type="entry name" value="Winged helix-like DNA-binding domain superfamily/Winged helix DNA-binding domain"/>
    <property type="match status" value="1"/>
</dbReference>
<reference evidence="11 12" key="1">
    <citation type="submission" date="2020-02" db="EMBL/GenBank/DDBJ databases">
        <authorList>
            <person name="Li X.-J."/>
            <person name="Han X.-M."/>
        </authorList>
    </citation>
    <scope>NUCLEOTIDE SEQUENCE [LARGE SCALE GENOMIC DNA]</scope>
    <source>
        <strain evidence="11 12">CCTCC AB 2017055</strain>
    </source>
</reference>
<dbReference type="PANTHER" id="PTHR48111">
    <property type="entry name" value="REGULATOR OF RPOS"/>
    <property type="match status" value="1"/>
</dbReference>
<organism evidence="11 12">
    <name type="scientific">Phytoactinopolyspora halotolerans</name>
    <dbReference type="NCBI Taxonomy" id="1981512"/>
    <lineage>
        <taxon>Bacteria</taxon>
        <taxon>Bacillati</taxon>
        <taxon>Actinomycetota</taxon>
        <taxon>Actinomycetes</taxon>
        <taxon>Jiangellales</taxon>
        <taxon>Jiangellaceae</taxon>
        <taxon>Phytoactinopolyspora</taxon>
    </lineage>
</organism>
<dbReference type="SMART" id="SM00862">
    <property type="entry name" value="Trans_reg_C"/>
    <property type="match status" value="1"/>
</dbReference>
<evidence type="ECO:0000256" key="3">
    <source>
        <dbReference type="ARBA" id="ARBA00023015"/>
    </source>
</evidence>
<evidence type="ECO:0000256" key="1">
    <source>
        <dbReference type="ARBA" id="ARBA00022553"/>
    </source>
</evidence>
<dbReference type="EMBL" id="JAAGOA010000003">
    <property type="protein sequence ID" value="NED99709.1"/>
    <property type="molecule type" value="Genomic_DNA"/>
</dbReference>
<dbReference type="GO" id="GO:0000156">
    <property type="term" value="F:phosphorelay response regulator activity"/>
    <property type="evidence" value="ECO:0007669"/>
    <property type="project" value="TreeGrafter"/>
</dbReference>
<feature type="modified residue" description="4-aspartylphosphate" evidence="7">
    <location>
        <position position="48"/>
    </location>
</feature>
<feature type="domain" description="OmpR/PhoB-type" evidence="10">
    <location>
        <begin position="123"/>
        <end position="218"/>
    </location>
</feature>
<protein>
    <recommendedName>
        <fullName evidence="6">Sensory transduction protein RegX3</fullName>
    </recommendedName>
</protein>
<dbReference type="InterPro" id="IPR011006">
    <property type="entry name" value="CheY-like_superfamily"/>
</dbReference>
<feature type="domain" description="Response regulatory" evidence="9">
    <location>
        <begin position="2"/>
        <end position="112"/>
    </location>
</feature>
<keyword evidence="3" id="KW-0805">Transcription regulation</keyword>
<dbReference type="CDD" id="cd00383">
    <property type="entry name" value="trans_reg_C"/>
    <property type="match status" value="1"/>
</dbReference>
<feature type="DNA-binding region" description="OmpR/PhoB-type" evidence="8">
    <location>
        <begin position="123"/>
        <end position="218"/>
    </location>
</feature>
<evidence type="ECO:0000256" key="7">
    <source>
        <dbReference type="PROSITE-ProRule" id="PRU00169"/>
    </source>
</evidence>
<dbReference type="SMART" id="SM00448">
    <property type="entry name" value="REC"/>
    <property type="match status" value="1"/>
</dbReference>
<dbReference type="InterPro" id="IPR001789">
    <property type="entry name" value="Sig_transdc_resp-reg_receiver"/>
</dbReference>
<keyword evidence="1 7" id="KW-0597">Phosphoprotein</keyword>
<evidence type="ECO:0000256" key="4">
    <source>
        <dbReference type="ARBA" id="ARBA00023125"/>
    </source>
</evidence>
<comment type="caution">
    <text evidence="11">The sequence shown here is derived from an EMBL/GenBank/DDBJ whole genome shotgun (WGS) entry which is preliminary data.</text>
</comment>
<dbReference type="Pfam" id="PF00072">
    <property type="entry name" value="Response_reg"/>
    <property type="match status" value="1"/>
</dbReference>
<sequence>MRVLLVEDDNSFADALTTALRRHGHEVLRAASGEQALTAPTVDLVLLDLGLPDMDGIDVLRKIRQRSPVGVIAVTARGDEPQRVLGLRNGADDYVVKPFGMAELSARMDAVLRRAHSAAPPPGQRIRVGSLEIDLAEHAVYRNGTPVNLTRKEFDLLTALVRAEGAVLSREHILAQVWQTSWRGVGRTLEVHVASLRAKLGAPQLIETVRGVGYRLAVVPEMPD</sequence>
<evidence type="ECO:0000256" key="6">
    <source>
        <dbReference type="ARBA" id="ARBA00041201"/>
    </source>
</evidence>
<dbReference type="InterPro" id="IPR036388">
    <property type="entry name" value="WH-like_DNA-bd_sf"/>
</dbReference>
<dbReference type="PANTHER" id="PTHR48111:SF72">
    <property type="entry name" value="SENSORY TRANSDUCTION PROTEIN REGX3"/>
    <property type="match status" value="1"/>
</dbReference>
<accession>A0A6L9S6U5</accession>
<dbReference type="GO" id="GO:0006355">
    <property type="term" value="P:regulation of DNA-templated transcription"/>
    <property type="evidence" value="ECO:0007669"/>
    <property type="project" value="InterPro"/>
</dbReference>
<evidence type="ECO:0000313" key="11">
    <source>
        <dbReference type="EMBL" id="NED99709.1"/>
    </source>
</evidence>
<name>A0A6L9S6U5_9ACTN</name>
<evidence type="ECO:0000256" key="8">
    <source>
        <dbReference type="PROSITE-ProRule" id="PRU01091"/>
    </source>
</evidence>
<keyword evidence="5" id="KW-0804">Transcription</keyword>
<dbReference type="SUPFAM" id="SSF52172">
    <property type="entry name" value="CheY-like"/>
    <property type="match status" value="1"/>
</dbReference>
<dbReference type="Gene3D" id="3.40.50.2300">
    <property type="match status" value="1"/>
</dbReference>
<dbReference type="Pfam" id="PF00486">
    <property type="entry name" value="Trans_reg_C"/>
    <property type="match status" value="1"/>
</dbReference>
<dbReference type="RefSeq" id="WP_163734082.1">
    <property type="nucleotide sequence ID" value="NZ_JAAGOA010000003.1"/>
</dbReference>
<dbReference type="InterPro" id="IPR039420">
    <property type="entry name" value="WalR-like"/>
</dbReference>
<proteinExistence type="predicted"/>
<dbReference type="PROSITE" id="PS50110">
    <property type="entry name" value="RESPONSE_REGULATORY"/>
    <property type="match status" value="1"/>
</dbReference>
<evidence type="ECO:0000256" key="2">
    <source>
        <dbReference type="ARBA" id="ARBA00023012"/>
    </source>
</evidence>
<dbReference type="Gene3D" id="6.10.250.690">
    <property type="match status" value="1"/>
</dbReference>
<gene>
    <name evidence="11" type="ORF">G1H10_05970</name>
</gene>
<evidence type="ECO:0000259" key="9">
    <source>
        <dbReference type="PROSITE" id="PS50110"/>
    </source>
</evidence>
<dbReference type="Proteomes" id="UP000475214">
    <property type="component" value="Unassembled WGS sequence"/>
</dbReference>
<keyword evidence="12" id="KW-1185">Reference proteome</keyword>
<keyword evidence="2" id="KW-0902">Two-component regulatory system</keyword>
<keyword evidence="4 8" id="KW-0238">DNA-binding</keyword>
<dbReference type="PROSITE" id="PS51755">
    <property type="entry name" value="OMPR_PHOB"/>
    <property type="match status" value="1"/>
</dbReference>
<dbReference type="GO" id="GO:0000976">
    <property type="term" value="F:transcription cis-regulatory region binding"/>
    <property type="evidence" value="ECO:0007669"/>
    <property type="project" value="TreeGrafter"/>
</dbReference>
<evidence type="ECO:0000313" key="12">
    <source>
        <dbReference type="Proteomes" id="UP000475214"/>
    </source>
</evidence>
<dbReference type="GO" id="GO:0032993">
    <property type="term" value="C:protein-DNA complex"/>
    <property type="evidence" value="ECO:0007669"/>
    <property type="project" value="TreeGrafter"/>
</dbReference>
<evidence type="ECO:0000259" key="10">
    <source>
        <dbReference type="PROSITE" id="PS51755"/>
    </source>
</evidence>
<dbReference type="GO" id="GO:0005829">
    <property type="term" value="C:cytosol"/>
    <property type="evidence" value="ECO:0007669"/>
    <property type="project" value="TreeGrafter"/>
</dbReference>
<dbReference type="FunFam" id="1.10.10.10:FF:000018">
    <property type="entry name" value="DNA-binding response regulator ResD"/>
    <property type="match status" value="1"/>
</dbReference>
<evidence type="ECO:0000256" key="5">
    <source>
        <dbReference type="ARBA" id="ARBA00023163"/>
    </source>
</evidence>